<evidence type="ECO:0000313" key="5">
    <source>
        <dbReference type="EMBL" id="MDP5183507.1"/>
    </source>
</evidence>
<keyword evidence="1" id="KW-0805">Transcription regulation</keyword>
<dbReference type="InterPro" id="IPR036388">
    <property type="entry name" value="WH-like_DNA-bd_sf"/>
</dbReference>
<name>A0ABT9IEA3_9ACTN</name>
<dbReference type="InterPro" id="IPR036390">
    <property type="entry name" value="WH_DNA-bd_sf"/>
</dbReference>
<reference evidence="6" key="1">
    <citation type="submission" date="2023-05" db="EMBL/GenBank/DDBJ databases">
        <title>Draft genome of Pseudofrankia sp. BMG5.37.</title>
        <authorList>
            <person name="Gtari M."/>
            <person name="Ghodhbane F."/>
            <person name="Sbissi I."/>
        </authorList>
    </citation>
    <scope>NUCLEOTIDE SEQUENCE [LARGE SCALE GENOMIC DNA]</scope>
    <source>
        <strain evidence="6">BMG 814</strain>
    </source>
</reference>
<dbReference type="InterPro" id="IPR018356">
    <property type="entry name" value="Tscrpt_reg_HTH_DeoR_CS"/>
</dbReference>
<dbReference type="InterPro" id="IPR026881">
    <property type="entry name" value="WYL_dom"/>
</dbReference>
<evidence type="ECO:0000256" key="1">
    <source>
        <dbReference type="ARBA" id="ARBA00023015"/>
    </source>
</evidence>
<evidence type="ECO:0000313" key="6">
    <source>
        <dbReference type="Proteomes" id="UP001233673"/>
    </source>
</evidence>
<dbReference type="PIRSF" id="PIRSF016838">
    <property type="entry name" value="PafC"/>
    <property type="match status" value="1"/>
</dbReference>
<dbReference type="InterPro" id="IPR013196">
    <property type="entry name" value="HTH_11"/>
</dbReference>
<evidence type="ECO:0000259" key="4">
    <source>
        <dbReference type="PROSITE" id="PS51000"/>
    </source>
</evidence>
<dbReference type="PROSITE" id="PS00894">
    <property type="entry name" value="HTH_DEOR_1"/>
    <property type="match status" value="1"/>
</dbReference>
<dbReference type="Pfam" id="PF25583">
    <property type="entry name" value="WCX"/>
    <property type="match status" value="1"/>
</dbReference>
<feature type="domain" description="HTH deoR-type" evidence="4">
    <location>
        <begin position="4"/>
        <end position="59"/>
    </location>
</feature>
<dbReference type="Pfam" id="PF08279">
    <property type="entry name" value="HTH_11"/>
    <property type="match status" value="1"/>
</dbReference>
<evidence type="ECO:0000256" key="2">
    <source>
        <dbReference type="ARBA" id="ARBA00023125"/>
    </source>
</evidence>
<dbReference type="InterPro" id="IPR001034">
    <property type="entry name" value="DeoR_HTH"/>
</dbReference>
<protein>
    <submittedName>
        <fullName evidence="5">YafY family protein</fullName>
    </submittedName>
</protein>
<dbReference type="Gene3D" id="1.10.10.10">
    <property type="entry name" value="Winged helix-like DNA-binding domain superfamily/Winged helix DNA-binding domain"/>
    <property type="match status" value="1"/>
</dbReference>
<keyword evidence="6" id="KW-1185">Reference proteome</keyword>
<dbReference type="InterPro" id="IPR028349">
    <property type="entry name" value="PafC-like"/>
</dbReference>
<dbReference type="InterPro" id="IPR057727">
    <property type="entry name" value="WCX_dom"/>
</dbReference>
<dbReference type="PROSITE" id="PS52050">
    <property type="entry name" value="WYL"/>
    <property type="match status" value="1"/>
</dbReference>
<keyword evidence="3" id="KW-0804">Transcription</keyword>
<evidence type="ECO:0000256" key="3">
    <source>
        <dbReference type="ARBA" id="ARBA00023163"/>
    </source>
</evidence>
<gene>
    <name evidence="5" type="ORF">QOZ88_12750</name>
</gene>
<proteinExistence type="predicted"/>
<dbReference type="PANTHER" id="PTHR34580">
    <property type="match status" value="1"/>
</dbReference>
<dbReference type="SUPFAM" id="SSF46785">
    <property type="entry name" value="Winged helix' DNA-binding domain"/>
    <property type="match status" value="1"/>
</dbReference>
<organism evidence="5 6">
    <name type="scientific">Blastococcus carthaginiensis</name>
    <dbReference type="NCBI Taxonomy" id="3050034"/>
    <lineage>
        <taxon>Bacteria</taxon>
        <taxon>Bacillati</taxon>
        <taxon>Actinomycetota</taxon>
        <taxon>Actinomycetes</taxon>
        <taxon>Geodermatophilales</taxon>
        <taxon>Geodermatophilaceae</taxon>
        <taxon>Blastococcus</taxon>
    </lineage>
</organism>
<dbReference type="InterPro" id="IPR051534">
    <property type="entry name" value="CBASS_pafABC_assoc_protein"/>
</dbReference>
<dbReference type="PANTHER" id="PTHR34580:SF3">
    <property type="entry name" value="PROTEIN PAFB"/>
    <property type="match status" value="1"/>
</dbReference>
<dbReference type="Proteomes" id="UP001233673">
    <property type="component" value="Unassembled WGS sequence"/>
</dbReference>
<keyword evidence="2" id="KW-0238">DNA-binding</keyword>
<dbReference type="RefSeq" id="WP_306000130.1">
    <property type="nucleotide sequence ID" value="NZ_JASNFN010000013.1"/>
</dbReference>
<dbReference type="EMBL" id="JASNFN010000013">
    <property type="protein sequence ID" value="MDP5183507.1"/>
    <property type="molecule type" value="Genomic_DNA"/>
</dbReference>
<sequence length="319" mass="34299">MADTGNRTLRLLSLLQTRRQWSGADLADRLGVSLRTLRRDVDRLREIGYPVEARPGVDGGYRLAPGAVLPPLVLDDEEAVALTVGLQAAAQTAVAGTGEASVRALTKVVQVLPARLRRRAEALVSVTTRGTWGSGPVVDPQVLTTVAEACRDTERLAFGYTDASGARTERLVEPSALVALGRRWYLVAHDTGRGDWRSFRLDRLTGPRPTGARFAPRRLPAESPEAFVRAGTDVRAGSYAVEAHVAAPAAVVRSRIGTWAAVEDDGDAACRVRMETDQLGWAAFALGTVGAGFTVESPPELRTLLAEWARRFDRAAAAR</sequence>
<comment type="caution">
    <text evidence="5">The sequence shown here is derived from an EMBL/GenBank/DDBJ whole genome shotgun (WGS) entry which is preliminary data.</text>
</comment>
<dbReference type="Pfam" id="PF13280">
    <property type="entry name" value="WYL"/>
    <property type="match status" value="1"/>
</dbReference>
<dbReference type="PROSITE" id="PS51000">
    <property type="entry name" value="HTH_DEOR_2"/>
    <property type="match status" value="1"/>
</dbReference>
<accession>A0ABT9IEA3</accession>